<evidence type="ECO:0000313" key="6">
    <source>
        <dbReference type="Proteomes" id="UP000235616"/>
    </source>
</evidence>
<comment type="caution">
    <text evidence="5">The sequence shown here is derived from an EMBL/GenBank/DDBJ whole genome shotgun (WGS) entry which is preliminary data.</text>
</comment>
<dbReference type="AlphaFoldDB" id="A0A2N7VY28"/>
<feature type="domain" description="HTH araC/xylS-type" evidence="4">
    <location>
        <begin position="379"/>
        <end position="481"/>
    </location>
</feature>
<keyword evidence="6" id="KW-1185">Reference proteome</keyword>
<keyword evidence="2" id="KW-0238">DNA-binding</keyword>
<dbReference type="InterPro" id="IPR011990">
    <property type="entry name" value="TPR-like_helical_dom_sf"/>
</dbReference>
<keyword evidence="1" id="KW-0805">Transcription regulation</keyword>
<organism evidence="5 6">
    <name type="scientific">Trinickia dabaoshanensis</name>
    <dbReference type="NCBI Taxonomy" id="564714"/>
    <lineage>
        <taxon>Bacteria</taxon>
        <taxon>Pseudomonadati</taxon>
        <taxon>Pseudomonadota</taxon>
        <taxon>Betaproteobacteria</taxon>
        <taxon>Burkholderiales</taxon>
        <taxon>Burkholderiaceae</taxon>
        <taxon>Trinickia</taxon>
    </lineage>
</organism>
<protein>
    <submittedName>
        <fullName evidence="5">AraC family transcriptional regulator</fullName>
    </submittedName>
</protein>
<gene>
    <name evidence="5" type="ORF">C0Z18_05865</name>
</gene>
<evidence type="ECO:0000259" key="4">
    <source>
        <dbReference type="PROSITE" id="PS01124"/>
    </source>
</evidence>
<keyword evidence="3" id="KW-0804">Transcription</keyword>
<dbReference type="PANTHER" id="PTHR46796:SF12">
    <property type="entry name" value="HTH-TYPE DNA-BINDING TRANSCRIPTIONAL ACTIVATOR EUTR"/>
    <property type="match status" value="1"/>
</dbReference>
<dbReference type="GO" id="GO:0043565">
    <property type="term" value="F:sequence-specific DNA binding"/>
    <property type="evidence" value="ECO:0007669"/>
    <property type="project" value="InterPro"/>
</dbReference>
<accession>A0A2N7VY28</accession>
<dbReference type="Pfam" id="PF12833">
    <property type="entry name" value="HTH_18"/>
    <property type="match status" value="1"/>
</dbReference>
<dbReference type="EMBL" id="PNYA01000004">
    <property type="protein sequence ID" value="PMS22041.1"/>
    <property type="molecule type" value="Genomic_DNA"/>
</dbReference>
<dbReference type="PROSITE" id="PS00041">
    <property type="entry name" value="HTH_ARAC_FAMILY_1"/>
    <property type="match status" value="1"/>
</dbReference>
<proteinExistence type="predicted"/>
<sequence>MYPTVYLALLSALKSRNSVPRYCASVLEGDFARAYCTVDDVADQGERAQLQARAQSNQELTALADVSVVVGDFEAAENHYRRAQKLIWKDDDQLRVQSCRNTAWISLFRARPVVAQRGFARVSTEPEATVEQRIEAYIGMALAHHQLARQQAADDALLRAAELADAHEEPRFRLVVDLLAQEFDVRLKVRASRALDDHAFWQSTLASASLAASSRAPLAPACAVAVRPALLSLHQELLHSMERMASGECAAPASVIAARISRQAANPDFEFHAILEMALAAFAGGQDDLGVELMNGLSQIDGRVHRDVDYFYSMAKVATRRGEHAQALKFYCQYTAEALRCLRSDAAPAAPTHAAGAARPLGAAPVNDEMSARLPAKYRRAYRYIIENIDREDLTTREVAAEMNVTMRTIQLVFKRALGVTPCGLIRSLRLEGIRRDLLDENSPASSIYDTANRWGLKSRSTLAKGYRKHFNESPSQTIVACTR</sequence>
<dbReference type="InterPro" id="IPR018060">
    <property type="entry name" value="HTH_AraC"/>
</dbReference>
<dbReference type="GO" id="GO:0003700">
    <property type="term" value="F:DNA-binding transcription factor activity"/>
    <property type="evidence" value="ECO:0007669"/>
    <property type="project" value="InterPro"/>
</dbReference>
<dbReference type="PANTHER" id="PTHR46796">
    <property type="entry name" value="HTH-TYPE TRANSCRIPTIONAL ACTIVATOR RHAS-RELATED"/>
    <property type="match status" value="1"/>
</dbReference>
<dbReference type="RefSeq" id="WP_102644441.1">
    <property type="nucleotide sequence ID" value="NZ_PNYA01000004.1"/>
</dbReference>
<dbReference type="Gene3D" id="1.10.10.60">
    <property type="entry name" value="Homeodomain-like"/>
    <property type="match status" value="1"/>
</dbReference>
<dbReference type="SUPFAM" id="SSF48452">
    <property type="entry name" value="TPR-like"/>
    <property type="match status" value="1"/>
</dbReference>
<evidence type="ECO:0000256" key="3">
    <source>
        <dbReference type="ARBA" id="ARBA00023163"/>
    </source>
</evidence>
<dbReference type="PROSITE" id="PS01124">
    <property type="entry name" value="HTH_ARAC_FAMILY_2"/>
    <property type="match status" value="1"/>
</dbReference>
<dbReference type="OrthoDB" id="9146493at2"/>
<dbReference type="InterPro" id="IPR018062">
    <property type="entry name" value="HTH_AraC-typ_CS"/>
</dbReference>
<evidence type="ECO:0000256" key="2">
    <source>
        <dbReference type="ARBA" id="ARBA00023125"/>
    </source>
</evidence>
<evidence type="ECO:0000313" key="5">
    <source>
        <dbReference type="EMBL" id="PMS22041.1"/>
    </source>
</evidence>
<evidence type="ECO:0000256" key="1">
    <source>
        <dbReference type="ARBA" id="ARBA00023015"/>
    </source>
</evidence>
<reference evidence="5 6" key="1">
    <citation type="submission" date="2018-01" db="EMBL/GenBank/DDBJ databases">
        <title>Whole genome analyses suggest that Burkholderia sensu lato contains two further novel genera in the rhizoxinica-symbiotica group Mycetohabitans gen. nov., and Trinickia gen. nov.: implications for the evolution of diazotrophy and nodulation in the Burkholderiaceae.</title>
        <authorList>
            <person name="Estrada-de los Santos P."/>
            <person name="Palmer M."/>
            <person name="Chavez-Ramirez B."/>
            <person name="Beukes C."/>
            <person name="Steenkamp E.T."/>
            <person name="Hirsch A.M."/>
            <person name="Manyaka P."/>
            <person name="Maluk M."/>
            <person name="Lafos M."/>
            <person name="Crook M."/>
            <person name="Gross E."/>
            <person name="Simon M.F."/>
            <person name="Bueno dos Reis Junior F."/>
            <person name="Poole P.S."/>
            <person name="Venter S.N."/>
            <person name="James E.K."/>
        </authorList>
    </citation>
    <scope>NUCLEOTIDE SEQUENCE [LARGE SCALE GENOMIC DNA]</scope>
    <source>
        <strain evidence="5 6">GIMN1.004</strain>
    </source>
</reference>
<dbReference type="Proteomes" id="UP000235616">
    <property type="component" value="Unassembled WGS sequence"/>
</dbReference>
<dbReference type="SMART" id="SM00342">
    <property type="entry name" value="HTH_ARAC"/>
    <property type="match status" value="1"/>
</dbReference>
<dbReference type="InterPro" id="IPR050204">
    <property type="entry name" value="AraC_XylS_family_regulators"/>
</dbReference>
<name>A0A2N7VY28_9BURK</name>